<dbReference type="PANTHER" id="PTHR43328">
    <property type="entry name" value="ACETYLTRANSFERASE-RELATED"/>
    <property type="match status" value="1"/>
</dbReference>
<evidence type="ECO:0000313" key="2">
    <source>
        <dbReference type="EMBL" id="KIX08067.1"/>
    </source>
</evidence>
<dbReference type="PROSITE" id="PS51186">
    <property type="entry name" value="GNAT"/>
    <property type="match status" value="1"/>
</dbReference>
<evidence type="ECO:0000313" key="3">
    <source>
        <dbReference type="Proteomes" id="UP000053617"/>
    </source>
</evidence>
<organism evidence="2 3">
    <name type="scientific">Rhinocladiella mackenziei CBS 650.93</name>
    <dbReference type="NCBI Taxonomy" id="1442369"/>
    <lineage>
        <taxon>Eukaryota</taxon>
        <taxon>Fungi</taxon>
        <taxon>Dikarya</taxon>
        <taxon>Ascomycota</taxon>
        <taxon>Pezizomycotina</taxon>
        <taxon>Eurotiomycetes</taxon>
        <taxon>Chaetothyriomycetidae</taxon>
        <taxon>Chaetothyriales</taxon>
        <taxon>Herpotrichiellaceae</taxon>
        <taxon>Rhinocladiella</taxon>
    </lineage>
</organism>
<dbReference type="AlphaFoldDB" id="A0A0D2G0P1"/>
<sequence length="250" mass="28760">MESNLEPSTLTIQVRHASKIILTPPQHSDGPAVLLALNDPRVYTKLNGPPYPYQEKDWEEWYPTISNASASALEDFKVAQEERTRYGSATKGVGRTMWPFSIRQVTQPNNSGGEEQRWIGEISIQRGSFLYIVEEDEREKRKEQNDSLEPGDPRIIWEIGFYLIPEYHGRGIMPAVLQTLMHRLFVPYMNAKTIRATYFEYNSASRRVFEKCGFHFLMFVPDAITLSKTKTGDHTPRKLGLGVMEWTQDT</sequence>
<evidence type="ECO:0000259" key="1">
    <source>
        <dbReference type="PROSITE" id="PS51186"/>
    </source>
</evidence>
<name>A0A0D2G0P1_9EURO</name>
<dbReference type="VEuPathDB" id="FungiDB:Z518_02722"/>
<dbReference type="STRING" id="1442369.A0A0D2G0P1"/>
<dbReference type="PANTHER" id="PTHR43328:SF1">
    <property type="entry name" value="N-ACETYLTRANSFERASE DOMAIN-CONTAINING PROTEIN"/>
    <property type="match status" value="1"/>
</dbReference>
<accession>A0A0D2G0P1</accession>
<dbReference type="Proteomes" id="UP000053617">
    <property type="component" value="Unassembled WGS sequence"/>
</dbReference>
<proteinExistence type="predicted"/>
<dbReference type="SUPFAM" id="SSF55729">
    <property type="entry name" value="Acyl-CoA N-acyltransferases (Nat)"/>
    <property type="match status" value="1"/>
</dbReference>
<reference evidence="2 3" key="1">
    <citation type="submission" date="2015-01" db="EMBL/GenBank/DDBJ databases">
        <title>The Genome Sequence of Rhinocladiella mackenzie CBS 650.93.</title>
        <authorList>
            <consortium name="The Broad Institute Genomics Platform"/>
            <person name="Cuomo C."/>
            <person name="de Hoog S."/>
            <person name="Gorbushina A."/>
            <person name="Stielow B."/>
            <person name="Teixiera M."/>
            <person name="Abouelleil A."/>
            <person name="Chapman S.B."/>
            <person name="Priest M."/>
            <person name="Young S.K."/>
            <person name="Wortman J."/>
            <person name="Nusbaum C."/>
            <person name="Birren B."/>
        </authorList>
    </citation>
    <scope>NUCLEOTIDE SEQUENCE [LARGE SCALE GENOMIC DNA]</scope>
    <source>
        <strain evidence="2 3">CBS 650.93</strain>
    </source>
</reference>
<protein>
    <recommendedName>
        <fullName evidence="1">N-acetyltransferase domain-containing protein</fullName>
    </recommendedName>
</protein>
<dbReference type="HOGENOM" id="CLU_073647_1_0_1"/>
<dbReference type="GeneID" id="25290793"/>
<dbReference type="EMBL" id="KN847476">
    <property type="protein sequence ID" value="KIX08067.1"/>
    <property type="molecule type" value="Genomic_DNA"/>
</dbReference>
<feature type="domain" description="N-acetyltransferase" evidence="1">
    <location>
        <begin position="92"/>
        <end position="233"/>
    </location>
</feature>
<gene>
    <name evidence="2" type="ORF">Z518_02722</name>
</gene>
<dbReference type="InterPro" id="IPR016181">
    <property type="entry name" value="Acyl_CoA_acyltransferase"/>
</dbReference>
<dbReference type="Gene3D" id="3.40.630.30">
    <property type="match status" value="1"/>
</dbReference>
<dbReference type="OrthoDB" id="630895at2759"/>
<dbReference type="RefSeq" id="XP_013275203.1">
    <property type="nucleotide sequence ID" value="XM_013419749.1"/>
</dbReference>
<dbReference type="InterPro" id="IPR000182">
    <property type="entry name" value="GNAT_dom"/>
</dbReference>
<dbReference type="GO" id="GO:0016747">
    <property type="term" value="F:acyltransferase activity, transferring groups other than amino-acyl groups"/>
    <property type="evidence" value="ECO:0007669"/>
    <property type="project" value="InterPro"/>
</dbReference>
<dbReference type="Pfam" id="PF13302">
    <property type="entry name" value="Acetyltransf_3"/>
    <property type="match status" value="1"/>
</dbReference>
<keyword evidence="3" id="KW-1185">Reference proteome</keyword>